<reference evidence="2 3" key="1">
    <citation type="submission" date="2022-11" db="EMBL/GenBank/DDBJ databases">
        <authorList>
            <person name="Siebert D."/>
            <person name="Busche T."/>
            <person name="Saydam E."/>
            <person name="Kalinowski J."/>
            <person name="Ruckert C."/>
            <person name="Blombach B."/>
        </authorList>
    </citation>
    <scope>NUCLEOTIDE SEQUENCE [LARGE SCALE GENOMIC DNA]</scope>
    <source>
        <strain evidence="2 3">DSM 1083</strain>
    </source>
</reference>
<feature type="region of interest" description="Disordered" evidence="1">
    <location>
        <begin position="213"/>
        <end position="243"/>
    </location>
</feature>
<evidence type="ECO:0000256" key="1">
    <source>
        <dbReference type="SAM" id="MobiDB-lite"/>
    </source>
</evidence>
<gene>
    <name evidence="2" type="ORF">AFIC_003088</name>
</gene>
<protein>
    <submittedName>
        <fullName evidence="2">DUF4194 domain-containing protein</fullName>
    </submittedName>
</protein>
<dbReference type="RefSeq" id="WP_275247090.1">
    <property type="nucleotide sequence ID" value="NZ_BAABDX010000001.1"/>
</dbReference>
<dbReference type="Proteomes" id="UP001213907">
    <property type="component" value="Chromosome"/>
</dbReference>
<keyword evidence="3" id="KW-1185">Reference proteome</keyword>
<sequence length="243" mass="27445">MLELDELRDLLDGRRGNPPVEKADIETAIQALLAHQIIYPDTSLLRREIYDLIRRHNTFFERYFGAMGVGIVIEPPTGMIALIRGQNRYGWQFSRLKKDETLVLLALRVTYDEGLRAGLMDEIGRVETNTDEIFDRIRTLAKADPPAESRLEEILKSLRRRGAVLLRDADRVERLTPVTVLPGIGILVDDVFAASVVKWIELGAPDEFLTWSARERDSSAVPNKAGPSSERQRLDPDEASPDV</sequence>
<organism evidence="2 3">
    <name type="scientific">Afipia carboxydohydrogena</name>
    <name type="common">Pseudomonas carboxydohydrogena</name>
    <dbReference type="NCBI Taxonomy" id="290"/>
    <lineage>
        <taxon>Bacteria</taxon>
        <taxon>Pseudomonadati</taxon>
        <taxon>Pseudomonadota</taxon>
        <taxon>Alphaproteobacteria</taxon>
        <taxon>Hyphomicrobiales</taxon>
        <taxon>Nitrobacteraceae</taxon>
        <taxon>Afipia</taxon>
    </lineage>
</organism>
<dbReference type="InterPro" id="IPR025449">
    <property type="entry name" value="JetB"/>
</dbReference>
<accession>A0ABY8BRI2</accession>
<evidence type="ECO:0000313" key="3">
    <source>
        <dbReference type="Proteomes" id="UP001213907"/>
    </source>
</evidence>
<name>A0ABY8BRI2_AFICR</name>
<proteinExistence type="predicted"/>
<evidence type="ECO:0000313" key="2">
    <source>
        <dbReference type="EMBL" id="WEF51494.1"/>
    </source>
</evidence>
<dbReference type="Pfam" id="PF13835">
    <property type="entry name" value="DUF4194"/>
    <property type="match status" value="1"/>
</dbReference>
<dbReference type="EMBL" id="CP113162">
    <property type="protein sequence ID" value="WEF51494.1"/>
    <property type="molecule type" value="Genomic_DNA"/>
</dbReference>